<dbReference type="AlphaFoldDB" id="A0A553ZYP4"/>
<dbReference type="RefSeq" id="WP_143848465.1">
    <property type="nucleotide sequence ID" value="NZ_VLXZ01000005.1"/>
</dbReference>
<dbReference type="UniPathway" id="UPA00606"/>
<dbReference type="Gene3D" id="3.40.50.1580">
    <property type="entry name" value="Nucleoside phosphorylase domain"/>
    <property type="match status" value="1"/>
</dbReference>
<evidence type="ECO:0000256" key="1">
    <source>
        <dbReference type="ARBA" id="ARBA00002678"/>
    </source>
</evidence>
<comment type="pathway">
    <text evidence="2 9">Purine metabolism; purine nucleoside salvage.</text>
</comment>
<comment type="catalytic activity">
    <reaction evidence="8">
        <text>a purine 2'-deoxy-D-ribonucleoside + phosphate = a purine nucleobase + 2-deoxy-alpha-D-ribose 1-phosphate</text>
        <dbReference type="Rhea" id="RHEA:36431"/>
        <dbReference type="ChEBI" id="CHEBI:26386"/>
        <dbReference type="ChEBI" id="CHEBI:43474"/>
        <dbReference type="ChEBI" id="CHEBI:57259"/>
        <dbReference type="ChEBI" id="CHEBI:142361"/>
        <dbReference type="EC" id="2.4.2.1"/>
    </reaction>
</comment>
<dbReference type="FunFam" id="3.40.50.1580:FF:000010">
    <property type="entry name" value="Purine nucleoside phosphorylase"/>
    <property type="match status" value="1"/>
</dbReference>
<evidence type="ECO:0000313" key="11">
    <source>
        <dbReference type="EMBL" id="TSB46568.1"/>
    </source>
</evidence>
<comment type="caution">
    <text evidence="11">The sequence shown here is derived from an EMBL/GenBank/DDBJ whole genome shotgun (WGS) entry which is preliminary data.</text>
</comment>
<keyword evidence="12" id="KW-1185">Reference proteome</keyword>
<evidence type="ECO:0000256" key="2">
    <source>
        <dbReference type="ARBA" id="ARBA00005058"/>
    </source>
</evidence>
<comment type="function">
    <text evidence="1">The purine nucleoside phosphorylases catalyze the phosphorolytic breakdown of the N-glycosidic bond in the beta-(deoxy)ribonucleoside molecules, with the formation of the corresponding free purine bases and pentose-1-phosphate. Cleaves guanosine, inosine, 2'-deoxyguanosine and 2'-deoxyinosine.</text>
</comment>
<accession>A0A553ZYP4</accession>
<evidence type="ECO:0000259" key="10">
    <source>
        <dbReference type="Pfam" id="PF01048"/>
    </source>
</evidence>
<dbReference type="GO" id="GO:0005737">
    <property type="term" value="C:cytoplasm"/>
    <property type="evidence" value="ECO:0007669"/>
    <property type="project" value="TreeGrafter"/>
</dbReference>
<organism evidence="11 12">
    <name type="scientific">Alkalicoccobacillus porphyridii</name>
    <dbReference type="NCBI Taxonomy" id="2597270"/>
    <lineage>
        <taxon>Bacteria</taxon>
        <taxon>Bacillati</taxon>
        <taxon>Bacillota</taxon>
        <taxon>Bacilli</taxon>
        <taxon>Bacillales</taxon>
        <taxon>Bacillaceae</taxon>
        <taxon>Alkalicoccobacillus</taxon>
    </lineage>
</organism>
<dbReference type="CDD" id="cd09009">
    <property type="entry name" value="PNP-EcPNPII_like"/>
    <property type="match status" value="1"/>
</dbReference>
<dbReference type="EMBL" id="VLXZ01000005">
    <property type="protein sequence ID" value="TSB46568.1"/>
    <property type="molecule type" value="Genomic_DNA"/>
</dbReference>
<evidence type="ECO:0000313" key="12">
    <source>
        <dbReference type="Proteomes" id="UP000318521"/>
    </source>
</evidence>
<dbReference type="PANTHER" id="PTHR11904">
    <property type="entry name" value="METHYLTHIOADENOSINE/PURINE NUCLEOSIDE PHOSPHORYLASE"/>
    <property type="match status" value="1"/>
</dbReference>
<dbReference type="InterPro" id="IPR035994">
    <property type="entry name" value="Nucleoside_phosphorylase_sf"/>
</dbReference>
<comment type="similarity">
    <text evidence="3 9">Belongs to the PNP/MTAP phosphorylase family.</text>
</comment>
<keyword evidence="7 9" id="KW-0808">Transferase</keyword>
<comment type="subunit">
    <text evidence="4">Homotrimer.</text>
</comment>
<evidence type="ECO:0000256" key="7">
    <source>
        <dbReference type="ARBA" id="ARBA00022679"/>
    </source>
</evidence>
<dbReference type="InterPro" id="IPR000845">
    <property type="entry name" value="Nucleoside_phosphorylase_d"/>
</dbReference>
<dbReference type="GO" id="GO:0009116">
    <property type="term" value="P:nucleoside metabolic process"/>
    <property type="evidence" value="ECO:0007669"/>
    <property type="project" value="InterPro"/>
</dbReference>
<dbReference type="EC" id="2.4.2.1" evidence="9"/>
<dbReference type="GO" id="GO:0004731">
    <property type="term" value="F:purine-nucleoside phosphorylase activity"/>
    <property type="evidence" value="ECO:0007669"/>
    <property type="project" value="UniProtKB-EC"/>
</dbReference>
<evidence type="ECO:0000256" key="5">
    <source>
        <dbReference type="ARBA" id="ARBA00022553"/>
    </source>
</evidence>
<sequence>MTTFVEKIKESAAYLNTFIKEKPEIGLILGSGLGELADEIEGAAKIPYEDIPNFPVSTVEGHAGQLVIGQLQGKTVVAMQGRFHYYEGYPLEQVTFPVRVMKELGVQLLFVTNACGGMNKSFQPGDLMIITDHLNMTGVNPLIGPNAPELGPRFPDMSQAYTKKYVDLALETAKSLEIKVQQGVYAGVSGPTYMTGAELIMLRNLGGDVVGMSTVPEVIVASHAGLDVLGISCVTDMAIGEEIAGITHEEVMEVATRTKPLFIKLVKELVAKAKPE</sequence>
<dbReference type="InterPro" id="IPR011270">
    <property type="entry name" value="Pur_Nuc_Pase_Ino/Guo-sp"/>
</dbReference>
<dbReference type="NCBIfam" id="TIGR01697">
    <property type="entry name" value="PNPH-PUNA-XAPA"/>
    <property type="match status" value="1"/>
</dbReference>
<evidence type="ECO:0000256" key="6">
    <source>
        <dbReference type="ARBA" id="ARBA00022676"/>
    </source>
</evidence>
<protein>
    <recommendedName>
        <fullName evidence="9">Purine nucleoside phosphorylase</fullName>
        <ecNumber evidence="9">2.4.2.1</ecNumber>
    </recommendedName>
    <alternativeName>
        <fullName evidence="9">Inosine-guanosine phosphorylase</fullName>
    </alternativeName>
</protein>
<dbReference type="SUPFAM" id="SSF53167">
    <property type="entry name" value="Purine and uridine phosphorylases"/>
    <property type="match status" value="1"/>
</dbReference>
<feature type="domain" description="Nucleoside phosphorylase" evidence="10">
    <location>
        <begin position="24"/>
        <end position="271"/>
    </location>
</feature>
<name>A0A553ZYP4_9BACI</name>
<dbReference type="PANTHER" id="PTHR11904:SF9">
    <property type="entry name" value="PURINE NUCLEOSIDE PHOSPHORYLASE-RELATED"/>
    <property type="match status" value="1"/>
</dbReference>
<dbReference type="InterPro" id="IPR011268">
    <property type="entry name" value="Purine_phosphorylase"/>
</dbReference>
<evidence type="ECO:0000256" key="9">
    <source>
        <dbReference type="PIRNR" id="PIRNR000477"/>
    </source>
</evidence>
<keyword evidence="6 9" id="KW-0328">Glycosyltransferase</keyword>
<evidence type="ECO:0000256" key="3">
    <source>
        <dbReference type="ARBA" id="ARBA00006751"/>
    </source>
</evidence>
<dbReference type="PIRSF" id="PIRSF000477">
    <property type="entry name" value="PurNPase"/>
    <property type="match status" value="1"/>
</dbReference>
<dbReference type="InterPro" id="IPR018099">
    <property type="entry name" value="Purine_phosphorylase-2_CS"/>
</dbReference>
<keyword evidence="5" id="KW-0597">Phosphoprotein</keyword>
<dbReference type="Proteomes" id="UP000318521">
    <property type="component" value="Unassembled WGS sequence"/>
</dbReference>
<gene>
    <name evidence="11" type="ORF">FN960_09400</name>
</gene>
<dbReference type="Pfam" id="PF01048">
    <property type="entry name" value="PNP_UDP_1"/>
    <property type="match status" value="1"/>
</dbReference>
<proteinExistence type="inferred from homology"/>
<dbReference type="PROSITE" id="PS01240">
    <property type="entry name" value="PNP_MTAP_2"/>
    <property type="match status" value="1"/>
</dbReference>
<dbReference type="NCBIfam" id="NF006054">
    <property type="entry name" value="PRK08202.1"/>
    <property type="match status" value="1"/>
</dbReference>
<evidence type="ECO:0000256" key="8">
    <source>
        <dbReference type="ARBA" id="ARBA00048556"/>
    </source>
</evidence>
<dbReference type="OrthoDB" id="1523230at2"/>
<reference evidence="11 12" key="1">
    <citation type="submission" date="2019-07" db="EMBL/GenBank/DDBJ databases">
        <authorList>
            <person name="Park Y.J."/>
            <person name="Jeong S.E."/>
            <person name="Jung H.S."/>
        </authorList>
    </citation>
    <scope>NUCLEOTIDE SEQUENCE [LARGE SCALE GENOMIC DNA]</scope>
    <source>
        <strain evidence="12">P16(2019)</strain>
    </source>
</reference>
<evidence type="ECO:0000256" key="4">
    <source>
        <dbReference type="ARBA" id="ARBA00011233"/>
    </source>
</evidence>
<dbReference type="NCBIfam" id="TIGR01700">
    <property type="entry name" value="PNPH"/>
    <property type="match status" value="1"/>
</dbReference>